<accession>A0A9N9S8D8</accession>
<evidence type="ECO:0000313" key="10">
    <source>
        <dbReference type="Proteomes" id="UP001153620"/>
    </source>
</evidence>
<dbReference type="Gene3D" id="3.90.79.10">
    <property type="entry name" value="Nucleoside Triphosphate Pyrophosphohydrolase"/>
    <property type="match status" value="1"/>
</dbReference>
<dbReference type="GO" id="GO:0005739">
    <property type="term" value="C:mitochondrion"/>
    <property type="evidence" value="ECO:0007669"/>
    <property type="project" value="TreeGrafter"/>
</dbReference>
<proteinExistence type="inferred from homology"/>
<feature type="domain" description="Nudix hydrolase" evidence="8">
    <location>
        <begin position="5"/>
        <end position="238"/>
    </location>
</feature>
<evidence type="ECO:0000256" key="1">
    <source>
        <dbReference type="ARBA" id="ARBA00001936"/>
    </source>
</evidence>
<evidence type="ECO:0000259" key="8">
    <source>
        <dbReference type="PROSITE" id="PS51462"/>
    </source>
</evidence>
<dbReference type="PANTHER" id="PTHR12318:SF0">
    <property type="entry name" value="ACYL-COENZYME A DIPHOSPHATASE NUDT19"/>
    <property type="match status" value="1"/>
</dbReference>
<keyword evidence="7" id="KW-0464">Manganese</keyword>
<dbReference type="CDD" id="cd18870">
    <property type="entry name" value="NUDIX_AcylCoAdiphos_Nudt19"/>
    <property type="match status" value="1"/>
</dbReference>
<evidence type="ECO:0000256" key="5">
    <source>
        <dbReference type="ARBA" id="ARBA00022801"/>
    </source>
</evidence>
<evidence type="ECO:0000256" key="7">
    <source>
        <dbReference type="ARBA" id="ARBA00023211"/>
    </source>
</evidence>
<dbReference type="GO" id="GO:0046872">
    <property type="term" value="F:metal ion binding"/>
    <property type="evidence" value="ECO:0007669"/>
    <property type="project" value="UniProtKB-KW"/>
</dbReference>
<comment type="cofactor">
    <cofactor evidence="1">
        <name>Mn(2+)</name>
        <dbReference type="ChEBI" id="CHEBI:29035"/>
    </cofactor>
</comment>
<evidence type="ECO:0000256" key="3">
    <source>
        <dbReference type="ARBA" id="ARBA00005582"/>
    </source>
</evidence>
<name>A0A9N9S8D8_9DIPT</name>
<protein>
    <recommendedName>
        <fullName evidence="8">Nudix hydrolase domain-containing protein</fullName>
    </recommendedName>
</protein>
<keyword evidence="4" id="KW-0479">Metal-binding</keyword>
<evidence type="ECO:0000256" key="4">
    <source>
        <dbReference type="ARBA" id="ARBA00022723"/>
    </source>
</evidence>
<dbReference type="InterPro" id="IPR000086">
    <property type="entry name" value="NUDIX_hydrolase_dom"/>
</dbReference>
<comment type="similarity">
    <text evidence="3">Belongs to the Nudix hydrolase family.</text>
</comment>
<dbReference type="AlphaFoldDB" id="A0A9N9S8D8"/>
<dbReference type="Proteomes" id="UP001153620">
    <property type="component" value="Chromosome 4"/>
</dbReference>
<dbReference type="PANTHER" id="PTHR12318">
    <property type="entry name" value="TESTOSTERONE-REGULATED PROTEIN RP2"/>
    <property type="match status" value="1"/>
</dbReference>
<dbReference type="PROSITE" id="PS51462">
    <property type="entry name" value="NUDIX"/>
    <property type="match status" value="1"/>
</dbReference>
<reference evidence="9" key="1">
    <citation type="submission" date="2022-01" db="EMBL/GenBank/DDBJ databases">
        <authorList>
            <person name="King R."/>
        </authorList>
    </citation>
    <scope>NUCLEOTIDE SEQUENCE</scope>
</reference>
<keyword evidence="5" id="KW-0378">Hydrolase</keyword>
<keyword evidence="10" id="KW-1185">Reference proteome</keyword>
<keyword evidence="6" id="KW-0460">Magnesium</keyword>
<dbReference type="OrthoDB" id="1695362at2759"/>
<dbReference type="GO" id="GO:0016818">
    <property type="term" value="F:hydrolase activity, acting on acid anhydrides, in phosphorus-containing anhydrides"/>
    <property type="evidence" value="ECO:0007669"/>
    <property type="project" value="InterPro"/>
</dbReference>
<comment type="cofactor">
    <cofactor evidence="2">
        <name>Mg(2+)</name>
        <dbReference type="ChEBI" id="CHEBI:18420"/>
    </cofactor>
</comment>
<dbReference type="EMBL" id="OU895880">
    <property type="protein sequence ID" value="CAG9811234.1"/>
    <property type="molecule type" value="Genomic_DNA"/>
</dbReference>
<gene>
    <name evidence="9" type="ORF">CHIRRI_LOCUS14043</name>
</gene>
<organism evidence="9 10">
    <name type="scientific">Chironomus riparius</name>
    <dbReference type="NCBI Taxonomy" id="315576"/>
    <lineage>
        <taxon>Eukaryota</taxon>
        <taxon>Metazoa</taxon>
        <taxon>Ecdysozoa</taxon>
        <taxon>Arthropoda</taxon>
        <taxon>Hexapoda</taxon>
        <taxon>Insecta</taxon>
        <taxon>Pterygota</taxon>
        <taxon>Neoptera</taxon>
        <taxon>Endopterygota</taxon>
        <taxon>Diptera</taxon>
        <taxon>Nematocera</taxon>
        <taxon>Chironomoidea</taxon>
        <taxon>Chironomidae</taxon>
        <taxon>Chironominae</taxon>
        <taxon>Chironomus</taxon>
    </lineage>
</organism>
<dbReference type="SUPFAM" id="SSF55811">
    <property type="entry name" value="Nudix"/>
    <property type="match status" value="1"/>
</dbReference>
<evidence type="ECO:0000313" key="9">
    <source>
        <dbReference type="EMBL" id="CAG9811234.1"/>
    </source>
</evidence>
<evidence type="ECO:0000256" key="2">
    <source>
        <dbReference type="ARBA" id="ARBA00001946"/>
    </source>
</evidence>
<dbReference type="InterPro" id="IPR015797">
    <property type="entry name" value="NUDIX_hydrolase-like_dom_sf"/>
</dbReference>
<reference evidence="9" key="2">
    <citation type="submission" date="2022-10" db="EMBL/GenBank/DDBJ databases">
        <authorList>
            <consortium name="ENA_rothamsted_submissions"/>
            <consortium name="culmorum"/>
            <person name="King R."/>
        </authorList>
    </citation>
    <scope>NUCLEOTIDE SEQUENCE</scope>
</reference>
<sequence>MNNKPWREAATLIVFARDPSSRSNYDYKILVFTRTLHTSVRSKNLSFPGGSLDPSDESSSWTSFFKHHKVPSEQLRRRTEVTKPFIYDPQGNNKIEREISLRLAAIRETFEELGIALCSPASDTSKSSPFTDYFHSKDCDIPFWQKQVHNSHETFMNFCDQLGVVPNITGVYEWSVWMSPVFSLKRFETAVFVTFLDSIPPCYPESYEVQNFMWMTPEEAITAHHQKLVWVPPPLFYEIHRFINHKSIDEIAAFAKSRNGSSVPVIHPVSYSLKDSYTFVYPGDDLYPQDVSFYKQNYDPERFKDKTFEELENESKNLCRIKLKKFMFGIKMCCNTDDGLLPARSLMNKAKL</sequence>
<evidence type="ECO:0000256" key="6">
    <source>
        <dbReference type="ARBA" id="ARBA00022842"/>
    </source>
</evidence>
<dbReference type="InterPro" id="IPR039121">
    <property type="entry name" value="NUDT19"/>
</dbReference>